<reference evidence="1 2" key="1">
    <citation type="submission" date="2019-07" db="EMBL/GenBank/DDBJ databases">
        <title>Diversity of Bacteria from Kongsfjorden, Arctic.</title>
        <authorList>
            <person name="Yu Y."/>
        </authorList>
    </citation>
    <scope>NUCLEOTIDE SEQUENCE [LARGE SCALE GENOMIC DNA]</scope>
    <source>
        <strain evidence="1 2">SM1928</strain>
    </source>
</reference>
<dbReference type="Proteomes" id="UP000316500">
    <property type="component" value="Unassembled WGS sequence"/>
</dbReference>
<dbReference type="SUPFAM" id="SSF109854">
    <property type="entry name" value="DinB/YfiT-like putative metalloenzymes"/>
    <property type="match status" value="1"/>
</dbReference>
<accession>A0A558GPB6</accession>
<comment type="caution">
    <text evidence="1">The sequence shown here is derived from an EMBL/GenBank/DDBJ whole genome shotgun (WGS) entry which is preliminary data.</text>
</comment>
<proteinExistence type="predicted"/>
<dbReference type="EMBL" id="VNFK01000022">
    <property type="protein sequence ID" value="TVU58737.1"/>
    <property type="molecule type" value="Genomic_DNA"/>
</dbReference>
<dbReference type="InterPro" id="IPR007061">
    <property type="entry name" value="MST-like"/>
</dbReference>
<dbReference type="InterPro" id="IPR034660">
    <property type="entry name" value="DinB/YfiT-like"/>
</dbReference>
<dbReference type="AlphaFoldDB" id="A0A558GPB6"/>
<evidence type="ECO:0000313" key="2">
    <source>
        <dbReference type="Proteomes" id="UP000316500"/>
    </source>
</evidence>
<dbReference type="OrthoDB" id="4548523at2"/>
<gene>
    <name evidence="1" type="ORF">FQP90_20695</name>
</gene>
<protein>
    <submittedName>
        <fullName evidence="1">DinB family protein</fullName>
    </submittedName>
</protein>
<dbReference type="Gene3D" id="1.20.120.450">
    <property type="entry name" value="dinb family like domain"/>
    <property type="match status" value="1"/>
</dbReference>
<evidence type="ECO:0000313" key="1">
    <source>
        <dbReference type="EMBL" id="TVU58737.1"/>
    </source>
</evidence>
<sequence>MAMHRWYQNGTDEKSFVPTVADCPGFAAKSLQDRFGRVLTMDDKAMLLGYLRLRRADLLGKLDGLGEYDSRRPLTPTGTNLLGLVKHVASVELDYFGVTFGRPSGRDLPWLAEDAEPDSDMWVPVTETREQILELHHFSAKHSDETIESLPLDAPGVVPWWSEEKKNVTLHQILVHMCVETARHAGHADIIRELIDGTAGQRPGDPNIPARNSEEWAAHRYRIEEAARETDRRHY</sequence>
<name>A0A558GPB6_PAENT</name>
<dbReference type="Pfam" id="PF04978">
    <property type="entry name" value="MST"/>
    <property type="match status" value="1"/>
</dbReference>
<organism evidence="1 2">
    <name type="scientific">Paenarthrobacter nitroguajacolicus</name>
    <name type="common">Arthrobacter nitroguajacolicus</name>
    <dbReference type="NCBI Taxonomy" id="211146"/>
    <lineage>
        <taxon>Bacteria</taxon>
        <taxon>Bacillati</taxon>
        <taxon>Actinomycetota</taxon>
        <taxon>Actinomycetes</taxon>
        <taxon>Micrococcales</taxon>
        <taxon>Micrococcaceae</taxon>
        <taxon>Paenarthrobacter</taxon>
    </lineage>
</organism>